<accession>A0A9D4ZF03</accession>
<comment type="caution">
    <text evidence="1">The sequence shown here is derived from an EMBL/GenBank/DDBJ whole genome shotgun (WGS) entry which is preliminary data.</text>
</comment>
<evidence type="ECO:0000313" key="1">
    <source>
        <dbReference type="EMBL" id="KAI5072984.1"/>
    </source>
</evidence>
<evidence type="ECO:0000313" key="2">
    <source>
        <dbReference type="Proteomes" id="UP000886520"/>
    </source>
</evidence>
<protein>
    <submittedName>
        <fullName evidence="1">Uncharacterized protein</fullName>
    </submittedName>
</protein>
<reference evidence="1" key="1">
    <citation type="submission" date="2021-01" db="EMBL/GenBank/DDBJ databases">
        <title>Adiantum capillus-veneris genome.</title>
        <authorList>
            <person name="Fang Y."/>
            <person name="Liao Q."/>
        </authorList>
    </citation>
    <scope>NUCLEOTIDE SEQUENCE</scope>
    <source>
        <strain evidence="1">H3</strain>
        <tissue evidence="1">Leaf</tissue>
    </source>
</reference>
<gene>
    <name evidence="1" type="ORF">GOP47_0013090</name>
</gene>
<proteinExistence type="predicted"/>
<dbReference type="Proteomes" id="UP000886520">
    <property type="component" value="Chromosome 12"/>
</dbReference>
<name>A0A9D4ZF03_ADICA</name>
<sequence>MLLYQGLIATKEHKSSSEVSRYLQRAAFDIHILAVECHANIPPKTPYHKLHSTCIQHPLSCSQPVISTFDPVTCDSKKHLQFRREYSIPMYPSPGCIKYLLNVLVICLQTTMPGLLALP</sequence>
<dbReference type="EMBL" id="JABFUD020000012">
    <property type="protein sequence ID" value="KAI5072984.1"/>
    <property type="molecule type" value="Genomic_DNA"/>
</dbReference>
<dbReference type="AlphaFoldDB" id="A0A9D4ZF03"/>
<organism evidence="1 2">
    <name type="scientific">Adiantum capillus-veneris</name>
    <name type="common">Maidenhair fern</name>
    <dbReference type="NCBI Taxonomy" id="13818"/>
    <lineage>
        <taxon>Eukaryota</taxon>
        <taxon>Viridiplantae</taxon>
        <taxon>Streptophyta</taxon>
        <taxon>Embryophyta</taxon>
        <taxon>Tracheophyta</taxon>
        <taxon>Polypodiopsida</taxon>
        <taxon>Polypodiidae</taxon>
        <taxon>Polypodiales</taxon>
        <taxon>Pteridineae</taxon>
        <taxon>Pteridaceae</taxon>
        <taxon>Vittarioideae</taxon>
        <taxon>Adiantum</taxon>
    </lineage>
</organism>
<keyword evidence="2" id="KW-1185">Reference proteome</keyword>